<sequence length="96" mass="10829">MSGSHPYLDALHRQASLRGDTHAVAHAVDCWLLREHGISSGSRGGAALMVLLADEGWRVEREPVEAALDGIGEWCLSPEDREAIDRVRRMTRRWRR</sequence>
<accession>C6WC38</accession>
<evidence type="ECO:0000313" key="1">
    <source>
        <dbReference type="EMBL" id="ACU39426.1"/>
    </source>
</evidence>
<dbReference type="KEGG" id="ami:Amir_5610"/>
<name>C6WC38_ACTMD</name>
<dbReference type="HOGENOM" id="CLU_2353570_0_0_11"/>
<protein>
    <submittedName>
        <fullName evidence="1">Uncharacterized protein</fullName>
    </submittedName>
</protein>
<gene>
    <name evidence="1" type="ordered locus">Amir_5610</name>
</gene>
<evidence type="ECO:0000313" key="2">
    <source>
        <dbReference type="Proteomes" id="UP000002213"/>
    </source>
</evidence>
<organism evidence="1 2">
    <name type="scientific">Actinosynnema mirum (strain ATCC 29888 / DSM 43827 / JCM 3225 / NBRC 14064 / NCIMB 13271 / NRRL B-12336 / IMRU 3971 / 101)</name>
    <dbReference type="NCBI Taxonomy" id="446462"/>
    <lineage>
        <taxon>Bacteria</taxon>
        <taxon>Bacillati</taxon>
        <taxon>Actinomycetota</taxon>
        <taxon>Actinomycetes</taxon>
        <taxon>Pseudonocardiales</taxon>
        <taxon>Pseudonocardiaceae</taxon>
        <taxon>Actinosynnema</taxon>
    </lineage>
</organism>
<dbReference type="AlphaFoldDB" id="C6WC38"/>
<dbReference type="RefSeq" id="WP_015804311.1">
    <property type="nucleotide sequence ID" value="NC_013093.1"/>
</dbReference>
<keyword evidence="2" id="KW-1185">Reference proteome</keyword>
<reference evidence="1 2" key="1">
    <citation type="journal article" date="2009" name="Stand. Genomic Sci.">
        <title>Complete genome sequence of Actinosynnema mirum type strain (101).</title>
        <authorList>
            <person name="Land M."/>
            <person name="Lapidus A."/>
            <person name="Mayilraj S."/>
            <person name="Chen F."/>
            <person name="Copeland A."/>
            <person name="Del Rio T.G."/>
            <person name="Nolan M."/>
            <person name="Lucas S."/>
            <person name="Tice H."/>
            <person name="Cheng J.F."/>
            <person name="Chertkov O."/>
            <person name="Bruce D."/>
            <person name="Goodwin L."/>
            <person name="Pitluck S."/>
            <person name="Rohde M."/>
            <person name="Goker M."/>
            <person name="Pati A."/>
            <person name="Ivanova N."/>
            <person name="Mavromatis K."/>
            <person name="Chen A."/>
            <person name="Palaniappan K."/>
            <person name="Hauser L."/>
            <person name="Chang Y.J."/>
            <person name="Jeffries C.C."/>
            <person name="Brettin T."/>
            <person name="Detter J.C."/>
            <person name="Han C."/>
            <person name="Chain P."/>
            <person name="Tindall B.J."/>
            <person name="Bristow J."/>
            <person name="Eisen J.A."/>
            <person name="Markowitz V."/>
            <person name="Hugenholtz P."/>
            <person name="Kyrpides N.C."/>
            <person name="Klenk H.P."/>
        </authorList>
    </citation>
    <scope>NUCLEOTIDE SEQUENCE [LARGE SCALE GENOMIC DNA]</scope>
    <source>
        <strain evidence="2">ATCC 29888 / DSM 43827 / JCM 3225 / NBRC 14064 / NCIMB 13271 / NRRL B-12336 / IMRU 3971 / 101</strain>
    </source>
</reference>
<dbReference type="Proteomes" id="UP000002213">
    <property type="component" value="Chromosome"/>
</dbReference>
<dbReference type="EMBL" id="CP001630">
    <property type="protein sequence ID" value="ACU39426.1"/>
    <property type="molecule type" value="Genomic_DNA"/>
</dbReference>
<proteinExistence type="predicted"/>